<dbReference type="RefSeq" id="WP_238300608.1">
    <property type="nucleotide sequence ID" value="NZ_BPQM01000004.1"/>
</dbReference>
<protein>
    <recommendedName>
        <fullName evidence="4">Haemolysin XhlA</fullName>
    </recommendedName>
</protein>
<evidence type="ECO:0000313" key="3">
    <source>
        <dbReference type="Proteomes" id="UP001055108"/>
    </source>
</evidence>
<accession>A0AA37HK61</accession>
<feature type="transmembrane region" description="Helical" evidence="1">
    <location>
        <begin position="69"/>
        <end position="90"/>
    </location>
</feature>
<reference evidence="2" key="1">
    <citation type="journal article" date="2016" name="Front. Microbiol.">
        <title>Genome Sequence of the Piezophilic, Mesophilic Sulfate-Reducing Bacterium Desulfovibrio indicus J2T.</title>
        <authorList>
            <person name="Cao J."/>
            <person name="Maignien L."/>
            <person name="Shao Z."/>
            <person name="Alain K."/>
            <person name="Jebbar M."/>
        </authorList>
    </citation>
    <scope>NUCLEOTIDE SEQUENCE</scope>
    <source>
        <strain evidence="2">NBRC 103626</strain>
    </source>
</reference>
<keyword evidence="1" id="KW-0812">Transmembrane</keyword>
<evidence type="ECO:0000256" key="1">
    <source>
        <dbReference type="SAM" id="Phobius"/>
    </source>
</evidence>
<keyword evidence="1" id="KW-1133">Transmembrane helix</keyword>
<dbReference type="Proteomes" id="UP001055108">
    <property type="component" value="Unassembled WGS sequence"/>
</dbReference>
<evidence type="ECO:0008006" key="4">
    <source>
        <dbReference type="Google" id="ProtNLM"/>
    </source>
</evidence>
<evidence type="ECO:0000313" key="2">
    <source>
        <dbReference type="EMBL" id="GJD77019.1"/>
    </source>
</evidence>
<dbReference type="AlphaFoldDB" id="A0AA37HK61"/>
<organism evidence="2 3">
    <name type="scientific">Methylobacterium gregans</name>
    <dbReference type="NCBI Taxonomy" id="374424"/>
    <lineage>
        <taxon>Bacteria</taxon>
        <taxon>Pseudomonadati</taxon>
        <taxon>Pseudomonadota</taxon>
        <taxon>Alphaproteobacteria</taxon>
        <taxon>Hyphomicrobiales</taxon>
        <taxon>Methylobacteriaceae</taxon>
        <taxon>Methylobacterium</taxon>
    </lineage>
</organism>
<keyword evidence="3" id="KW-1185">Reference proteome</keyword>
<keyword evidence="1" id="KW-0472">Membrane</keyword>
<proteinExistence type="predicted"/>
<reference evidence="2" key="2">
    <citation type="submission" date="2021-08" db="EMBL/GenBank/DDBJ databases">
        <authorList>
            <person name="Tani A."/>
            <person name="Ola A."/>
            <person name="Ogura Y."/>
            <person name="Katsura K."/>
            <person name="Hayashi T."/>
        </authorList>
    </citation>
    <scope>NUCLEOTIDE SEQUENCE</scope>
    <source>
        <strain evidence="2">NBRC 103626</strain>
    </source>
</reference>
<dbReference type="EMBL" id="BPQM01000004">
    <property type="protein sequence ID" value="GJD77019.1"/>
    <property type="molecule type" value="Genomic_DNA"/>
</dbReference>
<dbReference type="SUPFAM" id="SSF58100">
    <property type="entry name" value="Bacterial hemolysins"/>
    <property type="match status" value="1"/>
</dbReference>
<name>A0AA37HK61_9HYPH</name>
<comment type="caution">
    <text evidence="2">The sequence shown here is derived from an EMBL/GenBank/DDBJ whole genome shotgun (WGS) entry which is preliminary data.</text>
</comment>
<gene>
    <name evidence="2" type="ORF">NBEOAGPD_0220</name>
</gene>
<sequence length="97" mass="10646">MPTLPEESTDTPVLSGQGDIKSDVRLLAYQVAQLDKKLDRFFEEVKNNYASKADLKNVRDDVEKLNNNIGWLVKIIIGAVVVALLGLVIVKGGIAPR</sequence>